<feature type="transmembrane region" description="Helical" evidence="2">
    <location>
        <begin position="89"/>
        <end position="109"/>
    </location>
</feature>
<reference evidence="3 4" key="1">
    <citation type="journal article" date="2019" name="Int. J. Syst. Evol. Microbiol.">
        <title>The Global Catalogue of Microorganisms (GCM) 10K type strain sequencing project: providing services to taxonomists for standard genome sequencing and annotation.</title>
        <authorList>
            <consortium name="The Broad Institute Genomics Platform"/>
            <consortium name="The Broad Institute Genome Sequencing Center for Infectious Disease"/>
            <person name="Wu L."/>
            <person name="Ma J."/>
        </authorList>
    </citation>
    <scope>NUCLEOTIDE SEQUENCE [LARGE SCALE GENOMIC DNA]</scope>
    <source>
        <strain evidence="3 4">JCM 3367</strain>
    </source>
</reference>
<sequence>MSKSKPTRAFGRRAGGTVTVIEAKVHRSSARRALLAFYLTGIGSWLLFALIMADRWHPIAASIAGAAVGLLSGSAAWVAVRIWPVIVRIWWWLPEILLTAALGFGFVALVENTNLPTRIAVVIVLVAVPAAIPVSRRFIVSWAWCLVIRHRLRVCFTAFIISNQQGSLPLILWALPTPVGVRCWVYLRPGLALADLHGRLDKIAVTCWSDAATVERASTSNAAYVRLDIKRNRVLGHPVSSPLADLLVDEQPTTTAVPAEPAIEPSAVNLADVTTPPVPPAPTQRATPAKPGPNKPTTADSGPGDDIADWI</sequence>
<evidence type="ECO:0000313" key="4">
    <source>
        <dbReference type="Proteomes" id="UP001499978"/>
    </source>
</evidence>
<feature type="transmembrane region" description="Helical" evidence="2">
    <location>
        <begin position="33"/>
        <end position="53"/>
    </location>
</feature>
<organism evidence="3 4">
    <name type="scientific">Pilimelia columellifera subsp. columellifera</name>
    <dbReference type="NCBI Taxonomy" id="706583"/>
    <lineage>
        <taxon>Bacteria</taxon>
        <taxon>Bacillati</taxon>
        <taxon>Actinomycetota</taxon>
        <taxon>Actinomycetes</taxon>
        <taxon>Micromonosporales</taxon>
        <taxon>Micromonosporaceae</taxon>
        <taxon>Pilimelia</taxon>
    </lineage>
</organism>
<dbReference type="RefSeq" id="WP_344166620.1">
    <property type="nucleotide sequence ID" value="NZ_BAAARY010000001.1"/>
</dbReference>
<dbReference type="Proteomes" id="UP001499978">
    <property type="component" value="Unassembled WGS sequence"/>
</dbReference>
<accession>A0ABN3MZ21</accession>
<evidence type="ECO:0000256" key="1">
    <source>
        <dbReference type="SAM" id="MobiDB-lite"/>
    </source>
</evidence>
<dbReference type="EMBL" id="BAAARY010000001">
    <property type="protein sequence ID" value="GAA2510069.1"/>
    <property type="molecule type" value="Genomic_DNA"/>
</dbReference>
<gene>
    <name evidence="3" type="ORF">GCM10010201_00850</name>
</gene>
<keyword evidence="2" id="KW-0472">Membrane</keyword>
<evidence type="ECO:0000313" key="3">
    <source>
        <dbReference type="EMBL" id="GAA2510069.1"/>
    </source>
</evidence>
<protein>
    <submittedName>
        <fullName evidence="3">Uncharacterized protein</fullName>
    </submittedName>
</protein>
<feature type="transmembrane region" description="Helical" evidence="2">
    <location>
        <begin position="115"/>
        <end position="134"/>
    </location>
</feature>
<feature type="transmembrane region" description="Helical" evidence="2">
    <location>
        <begin position="59"/>
        <end position="80"/>
    </location>
</feature>
<feature type="region of interest" description="Disordered" evidence="1">
    <location>
        <begin position="261"/>
        <end position="311"/>
    </location>
</feature>
<evidence type="ECO:0000256" key="2">
    <source>
        <dbReference type="SAM" id="Phobius"/>
    </source>
</evidence>
<comment type="caution">
    <text evidence="3">The sequence shown here is derived from an EMBL/GenBank/DDBJ whole genome shotgun (WGS) entry which is preliminary data.</text>
</comment>
<name>A0ABN3MZ21_9ACTN</name>
<proteinExistence type="predicted"/>
<keyword evidence="4" id="KW-1185">Reference proteome</keyword>
<keyword evidence="2" id="KW-1133">Transmembrane helix</keyword>
<keyword evidence="2" id="KW-0812">Transmembrane</keyword>